<sequence>MSKQAEPPRERPKVGVGVFVTSEDHPNCVLVGIRKGSSGSGKYALPGGHLEFGEEWEDCGYRETMEETGLRLKNTRFATVVNGIVEKENYHYVTVFVQGEVDTTVQSEPVNLEPDKCEGWQWLDWDNFVPANKCFRPLEMVITQGYNPFHPPRTILHDSQKMKN</sequence>
<dbReference type="PANTHER" id="PTHR16099">
    <property type="entry name" value="8-OXO-DGTP DIPHOSPHATES NUDT15"/>
    <property type="match status" value="1"/>
</dbReference>
<evidence type="ECO:0000256" key="13">
    <source>
        <dbReference type="ARBA" id="ARBA00076736"/>
    </source>
</evidence>
<comment type="subunit">
    <text evidence="11">Homodimer. Interacts with PCNA; interaction is disrupted in response to UV irradiation.</text>
</comment>
<dbReference type="PROSITE" id="PS51462">
    <property type="entry name" value="NUDIX"/>
    <property type="match status" value="1"/>
</dbReference>
<evidence type="ECO:0000259" key="16">
    <source>
        <dbReference type="PROSITE" id="PS51462"/>
    </source>
</evidence>
<dbReference type="EMBL" id="CAJPWZ010002221">
    <property type="protein sequence ID" value="CAG2233910.1"/>
    <property type="molecule type" value="Genomic_DNA"/>
</dbReference>
<dbReference type="Pfam" id="PF00293">
    <property type="entry name" value="NUDIX"/>
    <property type="match status" value="1"/>
</dbReference>
<evidence type="ECO:0000256" key="12">
    <source>
        <dbReference type="ARBA" id="ARBA00070687"/>
    </source>
</evidence>
<accession>A0A8S3TU13</accession>
<dbReference type="AlphaFoldDB" id="A0A8S3TU13"/>
<evidence type="ECO:0000256" key="2">
    <source>
        <dbReference type="ARBA" id="ARBA00001946"/>
    </source>
</evidence>
<dbReference type="GO" id="GO:0046872">
    <property type="term" value="F:metal ion binding"/>
    <property type="evidence" value="ECO:0007669"/>
    <property type="project" value="UniProtKB-KW"/>
</dbReference>
<dbReference type="GO" id="GO:0006203">
    <property type="term" value="P:dGTP catabolic process"/>
    <property type="evidence" value="ECO:0007669"/>
    <property type="project" value="TreeGrafter"/>
</dbReference>
<keyword evidence="6" id="KW-0460">Magnesium</keyword>
<keyword evidence="7" id="KW-0464">Manganese</keyword>
<comment type="similarity">
    <text evidence="3">Belongs to the Nudix hydrolase family.</text>
</comment>
<evidence type="ECO:0000256" key="9">
    <source>
        <dbReference type="ARBA" id="ARBA00036800"/>
    </source>
</evidence>
<evidence type="ECO:0000256" key="5">
    <source>
        <dbReference type="ARBA" id="ARBA00022801"/>
    </source>
</evidence>
<dbReference type="Proteomes" id="UP000683360">
    <property type="component" value="Unassembled WGS sequence"/>
</dbReference>
<gene>
    <name evidence="17" type="ORF">MEDL_46579</name>
</gene>
<comment type="caution">
    <text evidence="17">The sequence shown here is derived from an EMBL/GenBank/DDBJ whole genome shotgun (WGS) entry which is preliminary data.</text>
</comment>
<keyword evidence="5 17" id="KW-0378">Hydrolase</keyword>
<evidence type="ECO:0000256" key="14">
    <source>
        <dbReference type="ARBA" id="ARBA00077398"/>
    </source>
</evidence>
<evidence type="ECO:0000256" key="11">
    <source>
        <dbReference type="ARBA" id="ARBA00062087"/>
    </source>
</evidence>
<dbReference type="SUPFAM" id="SSF55811">
    <property type="entry name" value="Nudix"/>
    <property type="match status" value="1"/>
</dbReference>
<protein>
    <recommendedName>
        <fullName evidence="12">Nucleotide triphosphate diphosphatase NUDT15</fullName>
    </recommendedName>
    <alternativeName>
        <fullName evidence="13">MutT homolog 2</fullName>
    </alternativeName>
    <alternativeName>
        <fullName evidence="15">Nucleoside diphosphate-linked moiety X motif 15</fullName>
    </alternativeName>
    <alternativeName>
        <fullName evidence="14">Nucleoside diphosphate-linked to another moiety X hydrolase 15</fullName>
    </alternativeName>
</protein>
<comment type="cofactor">
    <cofactor evidence="2">
        <name>Mg(2+)</name>
        <dbReference type="ChEBI" id="CHEBI:18420"/>
    </cofactor>
</comment>
<feature type="domain" description="Nudix hydrolase" evidence="16">
    <location>
        <begin position="11"/>
        <end position="148"/>
    </location>
</feature>
<comment type="catalytic activity">
    <reaction evidence="9">
        <text>a ribonucleoside 5'-triphosphate + H2O = a ribonucleoside 5'-phosphate + diphosphate + H(+)</text>
        <dbReference type="Rhea" id="RHEA:23996"/>
        <dbReference type="ChEBI" id="CHEBI:15377"/>
        <dbReference type="ChEBI" id="CHEBI:15378"/>
        <dbReference type="ChEBI" id="CHEBI:33019"/>
        <dbReference type="ChEBI" id="CHEBI:58043"/>
        <dbReference type="ChEBI" id="CHEBI:61557"/>
        <dbReference type="EC" id="3.6.1.9"/>
    </reaction>
</comment>
<dbReference type="PANTHER" id="PTHR16099:SF5">
    <property type="entry name" value="NUCLEOTIDE TRIPHOSPHATE DIPHOSPHATASE NUDT15"/>
    <property type="match status" value="1"/>
</dbReference>
<organism evidence="17 18">
    <name type="scientific">Mytilus edulis</name>
    <name type="common">Blue mussel</name>
    <dbReference type="NCBI Taxonomy" id="6550"/>
    <lineage>
        <taxon>Eukaryota</taxon>
        <taxon>Metazoa</taxon>
        <taxon>Spiralia</taxon>
        <taxon>Lophotrochozoa</taxon>
        <taxon>Mollusca</taxon>
        <taxon>Bivalvia</taxon>
        <taxon>Autobranchia</taxon>
        <taxon>Pteriomorphia</taxon>
        <taxon>Mytilida</taxon>
        <taxon>Mytiloidea</taxon>
        <taxon>Mytilidae</taxon>
        <taxon>Mytilinae</taxon>
        <taxon>Mytilus</taxon>
    </lineage>
</organism>
<evidence type="ECO:0000256" key="1">
    <source>
        <dbReference type="ARBA" id="ARBA00001936"/>
    </source>
</evidence>
<dbReference type="FunFam" id="3.90.79.10:FF:000034">
    <property type="entry name" value="Nucleotide triphosphate diphosphatase NUDT15"/>
    <property type="match status" value="1"/>
</dbReference>
<dbReference type="GO" id="GO:0006950">
    <property type="term" value="P:response to stress"/>
    <property type="evidence" value="ECO:0007669"/>
    <property type="project" value="UniProtKB-ARBA"/>
</dbReference>
<name>A0A8S3TU13_MYTED</name>
<evidence type="ECO:0000256" key="10">
    <source>
        <dbReference type="ARBA" id="ARBA00055812"/>
    </source>
</evidence>
<comment type="catalytic activity">
    <reaction evidence="8">
        <text>a 2'-deoxyribonucleoside 5'-triphosphate + H2O = a 2'-deoxyribonucleoside 5'-phosphate + diphosphate + H(+)</text>
        <dbReference type="Rhea" id="RHEA:44644"/>
        <dbReference type="ChEBI" id="CHEBI:15377"/>
        <dbReference type="ChEBI" id="CHEBI:15378"/>
        <dbReference type="ChEBI" id="CHEBI:33019"/>
        <dbReference type="ChEBI" id="CHEBI:61560"/>
        <dbReference type="ChEBI" id="CHEBI:65317"/>
        <dbReference type="EC" id="3.6.1.9"/>
    </reaction>
</comment>
<evidence type="ECO:0000256" key="6">
    <source>
        <dbReference type="ARBA" id="ARBA00022842"/>
    </source>
</evidence>
<evidence type="ECO:0000256" key="4">
    <source>
        <dbReference type="ARBA" id="ARBA00022723"/>
    </source>
</evidence>
<reference evidence="17" key="1">
    <citation type="submission" date="2021-03" db="EMBL/GenBank/DDBJ databases">
        <authorList>
            <person name="Bekaert M."/>
        </authorList>
    </citation>
    <scope>NUCLEOTIDE SEQUENCE</scope>
</reference>
<comment type="function">
    <text evidence="10">May catalyze the hydrolysis of nucleoside triphosphates including dGTP, dTTP, dCTP, their oxidized forms like 8-oxo-dGTP and the prodrug thiopurine derivatives 6-thio-dGTP and 6-thio-GTP. Could also catalyze the hydrolysis of some nucleoside diphosphate derivatives. Hydrolyzes oxidized nucleosides triphosphates like 8-oxo-dGTP in vitro, but the specificity and efficiency towards these substrates are low. Therefore, the potential in vivo sanitizing role of this enzyme, that would consist in removing oxidatively damaged forms of nucleosides to prevent their incorporation into DNA, is unclear. Through the hydrolysis of thioguanosine triphosphates may participate in the catabolism of thiopurine drugs. May also have a role in DNA synthesis and cell cycle progression by stabilizing PCNA. Exhibits decapping activity towards dpCoA-capped RNAs in vitro.</text>
</comment>
<dbReference type="GO" id="GO:0035539">
    <property type="term" value="F:8-oxo-7,8-dihydrodeoxyguanosine triphosphate pyrophosphatase activity"/>
    <property type="evidence" value="ECO:0007669"/>
    <property type="project" value="TreeGrafter"/>
</dbReference>
<keyword evidence="4" id="KW-0479">Metal-binding</keyword>
<evidence type="ECO:0000313" key="17">
    <source>
        <dbReference type="EMBL" id="CAG2233910.1"/>
    </source>
</evidence>
<evidence type="ECO:0000256" key="15">
    <source>
        <dbReference type="ARBA" id="ARBA00080476"/>
    </source>
</evidence>
<dbReference type="GO" id="GO:0005829">
    <property type="term" value="C:cytosol"/>
    <property type="evidence" value="ECO:0007669"/>
    <property type="project" value="TreeGrafter"/>
</dbReference>
<evidence type="ECO:0000313" key="18">
    <source>
        <dbReference type="Proteomes" id="UP000683360"/>
    </source>
</evidence>
<evidence type="ECO:0000256" key="7">
    <source>
        <dbReference type="ARBA" id="ARBA00023211"/>
    </source>
</evidence>
<evidence type="ECO:0000256" key="3">
    <source>
        <dbReference type="ARBA" id="ARBA00005582"/>
    </source>
</evidence>
<dbReference type="GO" id="GO:0008413">
    <property type="term" value="F:8-oxo-7,8-dihydroguanosine triphosphate pyrophosphatase activity"/>
    <property type="evidence" value="ECO:0007669"/>
    <property type="project" value="UniProtKB-ARBA"/>
</dbReference>
<comment type="cofactor">
    <cofactor evidence="1">
        <name>Mn(2+)</name>
        <dbReference type="ChEBI" id="CHEBI:29035"/>
    </cofactor>
</comment>
<evidence type="ECO:0000256" key="8">
    <source>
        <dbReference type="ARBA" id="ARBA00036546"/>
    </source>
</evidence>
<dbReference type="OrthoDB" id="447842at2759"/>
<dbReference type="InterPro" id="IPR020476">
    <property type="entry name" value="Nudix_hydrolase"/>
</dbReference>
<dbReference type="InterPro" id="IPR000086">
    <property type="entry name" value="NUDIX_hydrolase_dom"/>
</dbReference>
<dbReference type="PRINTS" id="PR00502">
    <property type="entry name" value="NUDIXFAMILY"/>
</dbReference>
<dbReference type="InterPro" id="IPR015797">
    <property type="entry name" value="NUDIX_hydrolase-like_dom_sf"/>
</dbReference>
<dbReference type="Gene3D" id="3.90.79.10">
    <property type="entry name" value="Nucleoside Triphosphate Pyrophosphohydrolase"/>
    <property type="match status" value="1"/>
</dbReference>
<keyword evidence="18" id="KW-1185">Reference proteome</keyword>
<proteinExistence type="inferred from homology"/>
<dbReference type="CDD" id="cd04678">
    <property type="entry name" value="NUDIX_MTH2_Nudt15"/>
    <property type="match status" value="1"/>
</dbReference>